<dbReference type="Proteomes" id="UP001501764">
    <property type="component" value="Unassembled WGS sequence"/>
</dbReference>
<dbReference type="Pfam" id="PF02900">
    <property type="entry name" value="LigB"/>
    <property type="match status" value="1"/>
</dbReference>
<dbReference type="EMBL" id="BAAACO010000001">
    <property type="protein sequence ID" value="GAA0857109.1"/>
    <property type="molecule type" value="Genomic_DNA"/>
</dbReference>
<dbReference type="Gene3D" id="3.30.700.20">
    <property type="entry name" value="Hypothetical protein ph0010, domain 1"/>
    <property type="match status" value="1"/>
</dbReference>
<proteinExistence type="predicted"/>
<evidence type="ECO:0000313" key="2">
    <source>
        <dbReference type="EMBL" id="GAA0857109.1"/>
    </source>
</evidence>
<dbReference type="Gene3D" id="3.40.830.10">
    <property type="entry name" value="LigB-like"/>
    <property type="match status" value="1"/>
</dbReference>
<sequence length="465" mass="52944">MKGYYLMPHPPIMIPEVGKGKEKEIINTINACKKIGEEILEKDIDTIIIITPHGNVFRDAICIADEYRIKGDLSNFGVFDVSYDLEINRDLTKKIIESSKNNNIPVIELSKEREDLYNIKLELDHGALVPLYYILSKKKYRIVHITYGMLTPLELYKFGMCIKESVDENNERAVIIASGDLSHKLKEEGPYKFSPYGEKFDKELLSILEKGDVEKLFNMEENLIVEAAQCGLPSIYILMGTLDENKVKGDLLSYEGPFGVGYGVMRFNASSSESLYNKLIWNREEEHRKKMQEGNPYTKLARRNLDNYFKTGISLRIDDIKDDVLLKERRGVFVSLKINGMLRGCIGTIIPTTECIGIEILKNSLSAAFNDPRFPKLREEELLECSISVDILDEAEECNMEDLDPKNYGIIVSSGGKKGLLLPNLEGIDDSKAQVEIAMQKGNISPFEDYKLERFKVTRYKEGEE</sequence>
<dbReference type="Pfam" id="PF01871">
    <property type="entry name" value="AMMECR1"/>
    <property type="match status" value="1"/>
</dbReference>
<dbReference type="RefSeq" id="WP_346025882.1">
    <property type="nucleotide sequence ID" value="NZ_BAAACO010000001.1"/>
</dbReference>
<evidence type="ECO:0000259" key="1">
    <source>
        <dbReference type="PROSITE" id="PS51112"/>
    </source>
</evidence>
<dbReference type="InterPro" id="IPR004183">
    <property type="entry name" value="Xdiol_dOase_suB"/>
</dbReference>
<dbReference type="PANTHER" id="PTHR13016:SF0">
    <property type="entry name" value="AMME SYNDROME CANDIDATE GENE 1 PROTEIN"/>
    <property type="match status" value="1"/>
</dbReference>
<organism evidence="2 3">
    <name type="scientific">Clostridium nitritogenes</name>
    <dbReference type="NCBI Taxonomy" id="83340"/>
    <lineage>
        <taxon>Bacteria</taxon>
        <taxon>Bacillati</taxon>
        <taxon>Bacillota</taxon>
        <taxon>Clostridia</taxon>
        <taxon>Eubacteriales</taxon>
        <taxon>Clostridiaceae</taxon>
        <taxon>Clostridium</taxon>
    </lineage>
</organism>
<dbReference type="NCBIfam" id="TIGR04336">
    <property type="entry name" value="AmmeMemoSam_B"/>
    <property type="match status" value="1"/>
</dbReference>
<dbReference type="SUPFAM" id="SSF53213">
    <property type="entry name" value="LigB-like"/>
    <property type="match status" value="1"/>
</dbReference>
<dbReference type="InterPro" id="IPR027485">
    <property type="entry name" value="AMMECR1_N"/>
</dbReference>
<dbReference type="PANTHER" id="PTHR13016">
    <property type="entry name" value="AMMECR1 HOMOLOG"/>
    <property type="match status" value="1"/>
</dbReference>
<protein>
    <submittedName>
        <fullName evidence="2">AmmeMemoRadiSam system protein A</fullName>
    </submittedName>
</protein>
<dbReference type="InterPro" id="IPR002733">
    <property type="entry name" value="AMMECR1_domain"/>
</dbReference>
<dbReference type="NCBIfam" id="TIGR04335">
    <property type="entry name" value="AmmeMemoSam_A"/>
    <property type="match status" value="1"/>
</dbReference>
<name>A0ABN1LK71_9CLOT</name>
<accession>A0ABN1LK71</accession>
<dbReference type="InterPro" id="IPR036071">
    <property type="entry name" value="AMMECR1_dom_sf"/>
</dbReference>
<feature type="domain" description="AMMECR1" evidence="1">
    <location>
        <begin position="292"/>
        <end position="465"/>
    </location>
</feature>
<dbReference type="InterPro" id="IPR027623">
    <property type="entry name" value="AmmeMemoSam_A"/>
</dbReference>
<comment type="caution">
    <text evidence="2">The sequence shown here is derived from an EMBL/GenBank/DDBJ whole genome shotgun (WGS) entry which is preliminary data.</text>
</comment>
<gene>
    <name evidence="2" type="primary">amrA</name>
    <name evidence="2" type="ORF">GCM10008916_09440</name>
</gene>
<dbReference type="InterPro" id="IPR023473">
    <property type="entry name" value="AMMECR1"/>
</dbReference>
<dbReference type="CDD" id="cd07951">
    <property type="entry name" value="ED_3B_N_AMMECR1"/>
    <property type="match status" value="1"/>
</dbReference>
<evidence type="ECO:0000313" key="3">
    <source>
        <dbReference type="Proteomes" id="UP001501764"/>
    </source>
</evidence>
<keyword evidence="3" id="KW-1185">Reference proteome</keyword>
<reference evidence="2 3" key="1">
    <citation type="journal article" date="2019" name="Int. J. Syst. Evol. Microbiol.">
        <title>The Global Catalogue of Microorganisms (GCM) 10K type strain sequencing project: providing services to taxonomists for standard genome sequencing and annotation.</title>
        <authorList>
            <consortium name="The Broad Institute Genomics Platform"/>
            <consortium name="The Broad Institute Genome Sequencing Center for Infectious Disease"/>
            <person name="Wu L."/>
            <person name="Ma J."/>
        </authorList>
    </citation>
    <scope>NUCLEOTIDE SEQUENCE [LARGE SCALE GENOMIC DNA]</scope>
    <source>
        <strain evidence="2 3">JCM 6485</strain>
    </source>
</reference>
<dbReference type="SUPFAM" id="SSF143447">
    <property type="entry name" value="AMMECR1-like"/>
    <property type="match status" value="1"/>
</dbReference>
<dbReference type="PROSITE" id="PS51112">
    <property type="entry name" value="AMMECR1"/>
    <property type="match status" value="1"/>
</dbReference>